<name>A0A158DZ37_9BURK</name>
<evidence type="ECO:0000256" key="5">
    <source>
        <dbReference type="ARBA" id="ARBA00093797"/>
    </source>
</evidence>
<dbReference type="Proteomes" id="UP000054903">
    <property type="component" value="Unassembled WGS sequence"/>
</dbReference>
<keyword evidence="6" id="KW-0966">Cell projection</keyword>
<keyword evidence="6" id="KW-0969">Cilium</keyword>
<keyword evidence="3" id="KW-1005">Bacterial flagellum biogenesis</keyword>
<evidence type="ECO:0000256" key="4">
    <source>
        <dbReference type="ARBA" id="ARBA00023186"/>
    </source>
</evidence>
<dbReference type="InterPro" id="IPR008622">
    <property type="entry name" value="FliT"/>
</dbReference>
<evidence type="ECO:0000313" key="7">
    <source>
        <dbReference type="Proteomes" id="UP000054903"/>
    </source>
</evidence>
<evidence type="ECO:0000256" key="3">
    <source>
        <dbReference type="ARBA" id="ARBA00022795"/>
    </source>
</evidence>
<proteinExistence type="predicted"/>
<keyword evidence="2" id="KW-0963">Cytoplasm</keyword>
<comment type="caution">
    <text evidence="6">The sequence shown here is derived from an EMBL/GenBank/DDBJ whole genome shotgun (WGS) entry which is preliminary data.</text>
</comment>
<sequence>MTQSNQADLLNTVWEMTQAIEASARSGDWIEAARITETRSPLLMSLQADQPASALDLIRRIQIADTAVVRAAHEHHAHLSSQYKRSMEGVNAANHYQRMGSGFALSRSGTASA</sequence>
<dbReference type="STRING" id="1777138.AWB77_06020"/>
<reference evidence="6" key="1">
    <citation type="submission" date="2016-01" db="EMBL/GenBank/DDBJ databases">
        <authorList>
            <person name="Peeters C."/>
        </authorList>
    </citation>
    <scope>NUCLEOTIDE SEQUENCE</scope>
    <source>
        <strain evidence="6">LMG 29320</strain>
    </source>
</reference>
<keyword evidence="4" id="KW-0143">Chaperone</keyword>
<evidence type="ECO:0000256" key="2">
    <source>
        <dbReference type="ARBA" id="ARBA00022490"/>
    </source>
</evidence>
<dbReference type="AlphaFoldDB" id="A0A158DZ37"/>
<accession>A0A158DZ37</accession>
<evidence type="ECO:0000256" key="1">
    <source>
        <dbReference type="ARBA" id="ARBA00004514"/>
    </source>
</evidence>
<comment type="subcellular location">
    <subcellularLocation>
        <location evidence="1">Cytoplasm</location>
        <location evidence="1">Cytosol</location>
    </subcellularLocation>
</comment>
<dbReference type="EMBL" id="FCNX02000020">
    <property type="protein sequence ID" value="SAK99793.1"/>
    <property type="molecule type" value="Genomic_DNA"/>
</dbReference>
<organism evidence="6 7">
    <name type="scientific">Caballeronia fortuita</name>
    <dbReference type="NCBI Taxonomy" id="1777138"/>
    <lineage>
        <taxon>Bacteria</taxon>
        <taxon>Pseudomonadati</taxon>
        <taxon>Pseudomonadota</taxon>
        <taxon>Betaproteobacteria</taxon>
        <taxon>Burkholderiales</taxon>
        <taxon>Burkholderiaceae</taxon>
        <taxon>Caballeronia</taxon>
    </lineage>
</organism>
<keyword evidence="6" id="KW-0282">Flagellum</keyword>
<dbReference type="OrthoDB" id="9009188at2"/>
<gene>
    <name evidence="6" type="ORF">AWB77_06020</name>
</gene>
<evidence type="ECO:0000313" key="6">
    <source>
        <dbReference type="EMBL" id="SAK99793.1"/>
    </source>
</evidence>
<keyword evidence="7" id="KW-1185">Reference proteome</keyword>
<dbReference type="Pfam" id="PF05400">
    <property type="entry name" value="FliT"/>
    <property type="match status" value="1"/>
</dbReference>
<dbReference type="RefSeq" id="WP_061138052.1">
    <property type="nucleotide sequence ID" value="NZ_FCNX02000020.1"/>
</dbReference>
<protein>
    <recommendedName>
        <fullName evidence="5">Flagellar protein FliT</fullName>
    </recommendedName>
</protein>